<sequence>MTDTTPIERVAELLSKADFRRLPIPLSIGGLQIDAAAAFVGEPPCPDLVVVGDTLDQTPARLQQTVEGVGRALDMMGSRRPLTLVVVGPRPESSTLTRLSRHARVLPVGDASDQSSLENRLAVLLPLDLPKLQESRADAAFDKLFLGIKDPIERELIELSHKGEAAVSSRLAALVDEPFVQIEDSGAKQ</sequence>
<keyword evidence="2" id="KW-1185">Reference proteome</keyword>
<dbReference type="AlphaFoldDB" id="A0A1C1YWE7"/>
<comment type="caution">
    <text evidence="1">The sequence shown here is derived from an EMBL/GenBank/DDBJ whole genome shotgun (WGS) entry which is preliminary data.</text>
</comment>
<gene>
    <name evidence="1" type="ORF">AWJ14_03150</name>
</gene>
<dbReference type="Proteomes" id="UP000094795">
    <property type="component" value="Unassembled WGS sequence"/>
</dbReference>
<dbReference type="RefSeq" id="WP_066178061.1">
    <property type="nucleotide sequence ID" value="NZ_LQZT01000012.1"/>
</dbReference>
<accession>A0A1C1YWE7</accession>
<evidence type="ECO:0000313" key="2">
    <source>
        <dbReference type="Proteomes" id="UP000094795"/>
    </source>
</evidence>
<dbReference type="OrthoDB" id="7595472at2"/>
<dbReference type="EMBL" id="LQZT01000012">
    <property type="protein sequence ID" value="OCW57807.1"/>
    <property type="molecule type" value="Genomic_DNA"/>
</dbReference>
<reference evidence="1 2" key="1">
    <citation type="submission" date="2015-12" db="EMBL/GenBank/DDBJ databases">
        <authorList>
            <person name="Shamseldin A."/>
            <person name="Moawad H."/>
            <person name="Abd El-Rahim W.M."/>
            <person name="Sadowsky M.J."/>
        </authorList>
    </citation>
    <scope>NUCLEOTIDE SEQUENCE [LARGE SCALE GENOMIC DNA]</scope>
    <source>
        <strain evidence="1 2">JC234</strain>
    </source>
</reference>
<name>A0A1C1YWE7_9HYPH</name>
<dbReference type="STRING" id="1480615.AWJ14_03150"/>
<evidence type="ECO:0000313" key="1">
    <source>
        <dbReference type="EMBL" id="OCW57807.1"/>
    </source>
</evidence>
<organism evidence="1 2">
    <name type="scientific">Hoeflea olei</name>
    <dbReference type="NCBI Taxonomy" id="1480615"/>
    <lineage>
        <taxon>Bacteria</taxon>
        <taxon>Pseudomonadati</taxon>
        <taxon>Pseudomonadota</taxon>
        <taxon>Alphaproteobacteria</taxon>
        <taxon>Hyphomicrobiales</taxon>
        <taxon>Rhizobiaceae</taxon>
        <taxon>Hoeflea</taxon>
    </lineage>
</organism>
<protein>
    <submittedName>
        <fullName evidence="1">Uncharacterized protein</fullName>
    </submittedName>
</protein>
<proteinExistence type="predicted"/>